<name>A0A7W8ZNG4_9SPHI</name>
<dbReference type="EMBL" id="JACHCE010000004">
    <property type="protein sequence ID" value="MBB5637080.1"/>
    <property type="molecule type" value="Genomic_DNA"/>
</dbReference>
<dbReference type="Pfam" id="PF20453">
    <property type="entry name" value="DUF6707"/>
    <property type="match status" value="1"/>
</dbReference>
<sequence>MNQKFQAVAESITDKKLRRTAISLYTKYKPTAAKELERASRFAFDLYFKNYQKESLEVCEILEEENFTGNYNLWTWIESALFLKCWILWNSDKQSNEEIIKNIIHTINSTVEFGNDQLKKKISLNARDRRLNGGLLYDDRIEIAIKEGDREFELLWRTGQFKELLFIYFLGGSTAFPKERVWKELEENEDIIKQGV</sequence>
<dbReference type="InterPro" id="IPR046553">
    <property type="entry name" value="DUF6707"/>
</dbReference>
<evidence type="ECO:0000313" key="2">
    <source>
        <dbReference type="Proteomes" id="UP000537204"/>
    </source>
</evidence>
<dbReference type="RefSeq" id="WP_183882968.1">
    <property type="nucleotide sequence ID" value="NZ_JACHCE010000004.1"/>
</dbReference>
<reference evidence="1 2" key="1">
    <citation type="submission" date="2020-08" db="EMBL/GenBank/DDBJ databases">
        <title>Genomic Encyclopedia of Type Strains, Phase IV (KMG-V): Genome sequencing to study the core and pangenomes of soil and plant-associated prokaryotes.</title>
        <authorList>
            <person name="Whitman W."/>
        </authorList>
    </citation>
    <scope>NUCLEOTIDE SEQUENCE [LARGE SCALE GENOMIC DNA]</scope>
    <source>
        <strain evidence="1 2">S3M1</strain>
    </source>
</reference>
<comment type="caution">
    <text evidence="1">The sequence shown here is derived from an EMBL/GenBank/DDBJ whole genome shotgun (WGS) entry which is preliminary data.</text>
</comment>
<dbReference type="AlphaFoldDB" id="A0A7W8ZNG4"/>
<accession>A0A7W8ZNG4</accession>
<evidence type="ECO:0000313" key="1">
    <source>
        <dbReference type="EMBL" id="MBB5637080.1"/>
    </source>
</evidence>
<protein>
    <submittedName>
        <fullName evidence="1">Uncharacterized protein</fullName>
    </submittedName>
</protein>
<organism evidence="1 2">
    <name type="scientific">Pedobacter cryoconitis</name>
    <dbReference type="NCBI Taxonomy" id="188932"/>
    <lineage>
        <taxon>Bacteria</taxon>
        <taxon>Pseudomonadati</taxon>
        <taxon>Bacteroidota</taxon>
        <taxon>Sphingobacteriia</taxon>
        <taxon>Sphingobacteriales</taxon>
        <taxon>Sphingobacteriaceae</taxon>
        <taxon>Pedobacter</taxon>
    </lineage>
</organism>
<gene>
    <name evidence="1" type="ORF">HDE68_002993</name>
</gene>
<dbReference type="Proteomes" id="UP000537204">
    <property type="component" value="Unassembled WGS sequence"/>
</dbReference>
<proteinExistence type="predicted"/>